<reference evidence="2 3" key="1">
    <citation type="submission" date="2020-06" db="EMBL/GenBank/DDBJ databases">
        <title>Genome sequence of 2 isolates from Red Sea Mangroves.</title>
        <authorList>
            <person name="Sefrji F."/>
            <person name="Michoud G."/>
            <person name="Merlino G."/>
            <person name="Daffonchio D."/>
        </authorList>
    </citation>
    <scope>NUCLEOTIDE SEQUENCE [LARGE SCALE GENOMIC DNA]</scope>
    <source>
        <strain evidence="2 3">R1DC25</strain>
    </source>
</reference>
<feature type="domain" description="Ribbon-helix-helix" evidence="1">
    <location>
        <begin position="16"/>
        <end position="83"/>
    </location>
</feature>
<name>A0A7S8C692_9HYPH</name>
<proteinExistence type="predicted"/>
<dbReference type="InterPro" id="IPR027373">
    <property type="entry name" value="RHH_dom"/>
</dbReference>
<dbReference type="RefSeq" id="WP_213161534.1">
    <property type="nucleotide sequence ID" value="NZ_CP058214.1"/>
</dbReference>
<dbReference type="InterPro" id="IPR038268">
    <property type="entry name" value="RHH_sf"/>
</dbReference>
<dbReference type="Gene3D" id="1.10.3990.20">
    <property type="entry name" value="protein bp1543"/>
    <property type="match status" value="1"/>
</dbReference>
<protein>
    <submittedName>
        <fullName evidence="2">Ribbon-helix-helix domain-containing protein</fullName>
    </submittedName>
</protein>
<dbReference type="Pfam" id="PF13467">
    <property type="entry name" value="RHH_4"/>
    <property type="match status" value="1"/>
</dbReference>
<gene>
    <name evidence="2" type="ORF">HW532_16575</name>
</gene>
<evidence type="ECO:0000313" key="3">
    <source>
        <dbReference type="Proteomes" id="UP000593594"/>
    </source>
</evidence>
<organism evidence="2 3">
    <name type="scientific">Kaustia mangrovi</name>
    <dbReference type="NCBI Taxonomy" id="2593653"/>
    <lineage>
        <taxon>Bacteria</taxon>
        <taxon>Pseudomonadati</taxon>
        <taxon>Pseudomonadota</taxon>
        <taxon>Alphaproteobacteria</taxon>
        <taxon>Hyphomicrobiales</taxon>
        <taxon>Parvibaculaceae</taxon>
        <taxon>Kaustia</taxon>
    </lineage>
</organism>
<evidence type="ECO:0000259" key="1">
    <source>
        <dbReference type="Pfam" id="PF13467"/>
    </source>
</evidence>
<dbReference type="Proteomes" id="UP000593594">
    <property type="component" value="Chromosome"/>
</dbReference>
<dbReference type="EMBL" id="CP058214">
    <property type="protein sequence ID" value="QPC44168.1"/>
    <property type="molecule type" value="Genomic_DNA"/>
</dbReference>
<dbReference type="AlphaFoldDB" id="A0A7S8C692"/>
<evidence type="ECO:0000313" key="2">
    <source>
        <dbReference type="EMBL" id="QPC44168.1"/>
    </source>
</evidence>
<sequence>MCHIFAGQDPRGYAYETRSVRLLGHPTSVRLEARFWTILEEIAEAQDMPMARFLSKLYEEALDIHGEVTNFASLLRCCCLNYLDSGFDHERLAREADPAQRVVA</sequence>
<accession>A0A7S8C692</accession>
<dbReference type="KEGG" id="kmn:HW532_16575"/>
<keyword evidence="3" id="KW-1185">Reference proteome</keyword>